<feature type="binding site" evidence="8">
    <location>
        <position position="330"/>
    </location>
    <ligand>
        <name>ATP</name>
        <dbReference type="ChEBI" id="CHEBI:30616"/>
    </ligand>
</feature>
<comment type="catalytic activity">
    <reaction evidence="8">
        <text>L-threonyl-[protein] + ATP = 3-O-(5'-adenylyl)-L-threonyl-[protein] + diphosphate</text>
        <dbReference type="Rhea" id="RHEA:54292"/>
        <dbReference type="Rhea" id="RHEA-COMP:11060"/>
        <dbReference type="Rhea" id="RHEA-COMP:13847"/>
        <dbReference type="ChEBI" id="CHEBI:30013"/>
        <dbReference type="ChEBI" id="CHEBI:30616"/>
        <dbReference type="ChEBI" id="CHEBI:33019"/>
        <dbReference type="ChEBI" id="CHEBI:138113"/>
        <dbReference type="EC" id="2.7.7.108"/>
    </reaction>
</comment>
<dbReference type="Proteomes" id="UP000030392">
    <property type="component" value="Unassembled WGS sequence"/>
</dbReference>
<evidence type="ECO:0000256" key="8">
    <source>
        <dbReference type="HAMAP-Rule" id="MF_00692"/>
    </source>
</evidence>
<dbReference type="PANTHER" id="PTHR32057:SF14">
    <property type="entry name" value="PROTEIN ADENYLYLTRANSFERASE SELO, MITOCHONDRIAL"/>
    <property type="match status" value="1"/>
</dbReference>
<keyword evidence="2 8" id="KW-0808">Transferase</keyword>
<keyword evidence="6 8" id="KW-0067">ATP-binding</keyword>
<feature type="binding site" evidence="8">
    <location>
        <position position="233"/>
    </location>
    <ligand>
        <name>ATP</name>
        <dbReference type="ChEBI" id="CHEBI:30616"/>
    </ligand>
</feature>
<comment type="catalytic activity">
    <reaction evidence="8">
        <text>L-tyrosyl-[protein] + UTP = O-(5'-uridylyl)-L-tyrosyl-[protein] + diphosphate</text>
        <dbReference type="Rhea" id="RHEA:83887"/>
        <dbReference type="Rhea" id="RHEA-COMP:10136"/>
        <dbReference type="Rhea" id="RHEA-COMP:20238"/>
        <dbReference type="ChEBI" id="CHEBI:33019"/>
        <dbReference type="ChEBI" id="CHEBI:46398"/>
        <dbReference type="ChEBI" id="CHEBI:46858"/>
        <dbReference type="ChEBI" id="CHEBI:90602"/>
    </reaction>
</comment>
<gene>
    <name evidence="8" type="primary">ydiU</name>
    <name evidence="8" type="synonym">selO</name>
    <name evidence="9" type="ORF">EV03_1401</name>
</gene>
<reference evidence="10" key="1">
    <citation type="journal article" date="2014" name="Sci. Data">
        <title>Genomes of diverse isolates of the marine cyanobacterium Prochlorococcus.</title>
        <authorList>
            <person name="Biller S."/>
            <person name="Berube P."/>
            <person name="Thompson J."/>
            <person name="Kelly L."/>
            <person name="Roggensack S."/>
            <person name="Awad L."/>
            <person name="Roache-Johnson K."/>
            <person name="Ding H."/>
            <person name="Giovannoni S.J."/>
            <person name="Moore L.R."/>
            <person name="Chisholm S.W."/>
        </authorList>
    </citation>
    <scope>NUCLEOTIDE SEQUENCE [LARGE SCALE GENOMIC DNA]</scope>
    <source>
        <strain evidence="10">PAC1</strain>
    </source>
</reference>
<evidence type="ECO:0000256" key="4">
    <source>
        <dbReference type="ARBA" id="ARBA00022723"/>
    </source>
</evidence>
<evidence type="ECO:0000256" key="1">
    <source>
        <dbReference type="ARBA" id="ARBA00009747"/>
    </source>
</evidence>
<evidence type="ECO:0000313" key="10">
    <source>
        <dbReference type="Proteomes" id="UP000030392"/>
    </source>
</evidence>
<name>A0A0A2C5N3_PROMR</name>
<dbReference type="GO" id="GO:0030145">
    <property type="term" value="F:manganese ion binding"/>
    <property type="evidence" value="ECO:0007669"/>
    <property type="project" value="UniProtKB-UniRule"/>
</dbReference>
<keyword evidence="4 8" id="KW-0479">Metal-binding</keyword>
<dbReference type="Pfam" id="PF02696">
    <property type="entry name" value="SelO"/>
    <property type="match status" value="1"/>
</dbReference>
<dbReference type="HAMAP" id="MF_00692">
    <property type="entry name" value="SelO"/>
    <property type="match status" value="1"/>
</dbReference>
<keyword evidence="3 8" id="KW-0548">Nucleotidyltransferase</keyword>
<dbReference type="InterPro" id="IPR003846">
    <property type="entry name" value="SelO"/>
</dbReference>
<organism evidence="9 10">
    <name type="scientific">Prochlorococcus marinus str. PAC1</name>
    <dbReference type="NCBI Taxonomy" id="59924"/>
    <lineage>
        <taxon>Bacteria</taxon>
        <taxon>Bacillati</taxon>
        <taxon>Cyanobacteriota</taxon>
        <taxon>Cyanophyceae</taxon>
        <taxon>Synechococcales</taxon>
        <taxon>Prochlorococcaceae</taxon>
        <taxon>Prochlorococcus</taxon>
    </lineage>
</organism>
<keyword evidence="7 8" id="KW-0460">Magnesium</keyword>
<protein>
    <recommendedName>
        <fullName evidence="8">Protein nucleotidyltransferase YdiU</fullName>
        <ecNumber evidence="8">2.7.7.-</ecNumber>
    </recommendedName>
    <alternativeName>
        <fullName evidence="8">Protein adenylyltransferase YdiU</fullName>
        <ecNumber evidence="8">2.7.7.108</ecNumber>
    </alternativeName>
    <alternativeName>
        <fullName evidence="8">Protein uridylyltransferase YdiU</fullName>
        <ecNumber evidence="8">2.7.7.-</ecNumber>
    </alternativeName>
</protein>
<dbReference type="GO" id="GO:0070733">
    <property type="term" value="F:AMPylase activity"/>
    <property type="evidence" value="ECO:0007669"/>
    <property type="project" value="UniProtKB-EC"/>
</dbReference>
<evidence type="ECO:0000256" key="7">
    <source>
        <dbReference type="ARBA" id="ARBA00022842"/>
    </source>
</evidence>
<comment type="similarity">
    <text evidence="1 8">Belongs to the SELO family.</text>
</comment>
<feature type="binding site" evidence="8">
    <location>
        <position position="330"/>
    </location>
    <ligand>
        <name>Mg(2+)</name>
        <dbReference type="ChEBI" id="CHEBI:18420"/>
    </ligand>
</feature>
<dbReference type="EC" id="2.7.7.108" evidence="8"/>
<feature type="binding site" evidence="8">
    <location>
        <position position="136"/>
    </location>
    <ligand>
        <name>ATP</name>
        <dbReference type="ChEBI" id="CHEBI:30616"/>
    </ligand>
</feature>
<sequence>MSSTEAMPKTRTFSEFAKQADYSLMDSLKADPQATDDGDDHLTREVFSGHYVPVTPTAISKPEYVTHSKTLFNELGLSQELALDELFRRLFSGDISVATAPMRPVGWATGYALSIYGTEYTQQCPFGTGNGYGDGRAISVFEGLFNGKRWEMQLKGGGPTPYCRGADGRAVLRSSVREFLAQDYMQSLGVPTSRSLTLYASRSETVRRPWYTKDSNSINPDILVETPAAISTRVAPSFLRVGQIELFARRVRNNEHQDAMKELEMIVKHLIVRNYKKEIDPTLSFSNQVVELANSFRERLTSLVANWMRIGYCQGNFNSDNCAAGGFTLDYGPFGFCELFDPRFQPWTGGGEHFAFFNQQVAAEANYQMFCGALRPLLNGNAESMERLDSIRDGFTTVMNQKMENMWAKKLGLVTYDAPLVNEMLRLMVHTKVDYTIFFRKLSSIPNKLTDLKDSFYLQISEETESKWMSWLQRWREQVISKGDQNEISAKMKGINPKYTWREWLITPAYEKAEEGDYGLIKELQAVLDEPYEEQSLEIQKKYDRLKPKKFFGAGGVSHYSCSS</sequence>
<evidence type="ECO:0000256" key="6">
    <source>
        <dbReference type="ARBA" id="ARBA00022840"/>
    </source>
</evidence>
<dbReference type="GO" id="GO:0000287">
    <property type="term" value="F:magnesium ion binding"/>
    <property type="evidence" value="ECO:0007669"/>
    <property type="project" value="UniProtKB-UniRule"/>
</dbReference>
<comment type="cofactor">
    <cofactor evidence="8">
        <name>Mg(2+)</name>
        <dbReference type="ChEBI" id="CHEBI:18420"/>
    </cofactor>
    <cofactor evidence="8">
        <name>Mn(2+)</name>
        <dbReference type="ChEBI" id="CHEBI:29035"/>
    </cofactor>
</comment>
<feature type="binding site" evidence="8">
    <location>
        <position position="240"/>
    </location>
    <ligand>
        <name>ATP</name>
        <dbReference type="ChEBI" id="CHEBI:30616"/>
    </ligand>
</feature>
<feature type="binding site" evidence="8">
    <location>
        <position position="167"/>
    </location>
    <ligand>
        <name>ATP</name>
        <dbReference type="ChEBI" id="CHEBI:30616"/>
    </ligand>
</feature>
<feature type="binding site" evidence="8">
    <location>
        <position position="135"/>
    </location>
    <ligand>
        <name>ATP</name>
        <dbReference type="ChEBI" id="CHEBI:30616"/>
    </ligand>
</feature>
<comment type="catalytic activity">
    <reaction evidence="8">
        <text>L-seryl-[protein] + ATP = 3-O-(5'-adenylyl)-L-seryl-[protein] + diphosphate</text>
        <dbReference type="Rhea" id="RHEA:58120"/>
        <dbReference type="Rhea" id="RHEA-COMP:9863"/>
        <dbReference type="Rhea" id="RHEA-COMP:15073"/>
        <dbReference type="ChEBI" id="CHEBI:29999"/>
        <dbReference type="ChEBI" id="CHEBI:30616"/>
        <dbReference type="ChEBI" id="CHEBI:33019"/>
        <dbReference type="ChEBI" id="CHEBI:142516"/>
        <dbReference type="EC" id="2.7.7.108"/>
    </reaction>
</comment>
<proteinExistence type="inferred from homology"/>
<comment type="catalytic activity">
    <reaction evidence="8">
        <text>L-histidyl-[protein] + UTP = N(tele)-(5'-uridylyl)-L-histidyl-[protein] + diphosphate</text>
        <dbReference type="Rhea" id="RHEA:83891"/>
        <dbReference type="Rhea" id="RHEA-COMP:9745"/>
        <dbReference type="Rhea" id="RHEA-COMP:20239"/>
        <dbReference type="ChEBI" id="CHEBI:29979"/>
        <dbReference type="ChEBI" id="CHEBI:33019"/>
        <dbReference type="ChEBI" id="CHEBI:46398"/>
        <dbReference type="ChEBI" id="CHEBI:233474"/>
    </reaction>
</comment>
<comment type="catalytic activity">
    <reaction evidence="8">
        <text>L-tyrosyl-[protein] + ATP = O-(5'-adenylyl)-L-tyrosyl-[protein] + diphosphate</text>
        <dbReference type="Rhea" id="RHEA:54288"/>
        <dbReference type="Rhea" id="RHEA-COMP:10136"/>
        <dbReference type="Rhea" id="RHEA-COMP:13846"/>
        <dbReference type="ChEBI" id="CHEBI:30616"/>
        <dbReference type="ChEBI" id="CHEBI:33019"/>
        <dbReference type="ChEBI" id="CHEBI:46858"/>
        <dbReference type="ChEBI" id="CHEBI:83624"/>
        <dbReference type="EC" id="2.7.7.108"/>
    </reaction>
</comment>
<accession>A0A0A2C5N3</accession>
<feature type="binding site" evidence="8">
    <location>
        <position position="155"/>
    </location>
    <ligand>
        <name>ATP</name>
        <dbReference type="ChEBI" id="CHEBI:30616"/>
    </ligand>
</feature>
<comment type="caution">
    <text evidence="9">The sequence shown here is derived from an EMBL/GenBank/DDBJ whole genome shotgun (WGS) entry which is preliminary data.</text>
</comment>
<dbReference type="EC" id="2.7.7.-" evidence="8"/>
<comment type="function">
    <text evidence="8">Nucleotidyltransferase involved in the post-translational modification of proteins. It can catalyze the addition of adenosine monophosphate (AMP) or uridine monophosphate (UMP) to a protein, resulting in modifications known as AMPylation and UMPylation.</text>
</comment>
<evidence type="ECO:0000313" key="9">
    <source>
        <dbReference type="EMBL" id="KGG20200.1"/>
    </source>
</evidence>
<feature type="binding site" evidence="8">
    <location>
        <position position="133"/>
    </location>
    <ligand>
        <name>ATP</name>
        <dbReference type="ChEBI" id="CHEBI:30616"/>
    </ligand>
</feature>
<evidence type="ECO:0000256" key="5">
    <source>
        <dbReference type="ARBA" id="ARBA00022741"/>
    </source>
</evidence>
<feature type="binding site" evidence="8">
    <location>
        <position position="168"/>
    </location>
    <ligand>
        <name>ATP</name>
        <dbReference type="ChEBI" id="CHEBI:30616"/>
    </ligand>
</feature>
<dbReference type="EMBL" id="JNAX01000013">
    <property type="protein sequence ID" value="KGG20200.1"/>
    <property type="molecule type" value="Genomic_DNA"/>
</dbReference>
<dbReference type="RefSeq" id="WP_036906421.1">
    <property type="nucleotide sequence ID" value="NZ_CP138967.1"/>
</dbReference>
<dbReference type="PANTHER" id="PTHR32057">
    <property type="entry name" value="PROTEIN ADENYLYLTRANSFERASE SELO, MITOCHONDRIAL"/>
    <property type="match status" value="1"/>
</dbReference>
<dbReference type="AlphaFoldDB" id="A0A0A2C5N3"/>
<dbReference type="GO" id="GO:0005524">
    <property type="term" value="F:ATP binding"/>
    <property type="evidence" value="ECO:0007669"/>
    <property type="project" value="UniProtKB-UniRule"/>
</dbReference>
<keyword evidence="5 8" id="KW-0547">Nucleotide-binding</keyword>
<keyword evidence="8" id="KW-0464">Manganese</keyword>
<evidence type="ECO:0000256" key="2">
    <source>
        <dbReference type="ARBA" id="ARBA00022679"/>
    </source>
</evidence>
<evidence type="ECO:0000256" key="3">
    <source>
        <dbReference type="ARBA" id="ARBA00022695"/>
    </source>
</evidence>
<feature type="active site" description="Proton acceptor" evidence="8">
    <location>
        <position position="320"/>
    </location>
</feature>
<comment type="catalytic activity">
    <reaction evidence="8">
        <text>L-seryl-[protein] + UTP = O-(5'-uridylyl)-L-seryl-[protein] + diphosphate</text>
        <dbReference type="Rhea" id="RHEA:64604"/>
        <dbReference type="Rhea" id="RHEA-COMP:9863"/>
        <dbReference type="Rhea" id="RHEA-COMP:16635"/>
        <dbReference type="ChEBI" id="CHEBI:29999"/>
        <dbReference type="ChEBI" id="CHEBI:33019"/>
        <dbReference type="ChEBI" id="CHEBI:46398"/>
        <dbReference type="ChEBI" id="CHEBI:156051"/>
    </reaction>
</comment>
<feature type="binding site" evidence="8">
    <location>
        <position position="321"/>
    </location>
    <ligand>
        <name>Mg(2+)</name>
        <dbReference type="ChEBI" id="CHEBI:18420"/>
    </ligand>
</feature>